<proteinExistence type="predicted"/>
<dbReference type="AlphaFoldDB" id="W4IRA1"/>
<protein>
    <submittedName>
        <fullName evidence="1">Uncharacterized protein</fullName>
    </submittedName>
</protein>
<evidence type="ECO:0000313" key="1">
    <source>
        <dbReference type="EMBL" id="ETW45635.1"/>
    </source>
</evidence>
<dbReference type="EMBL" id="KI926016">
    <property type="protein sequence ID" value="ETW45635.1"/>
    <property type="molecule type" value="Genomic_DNA"/>
</dbReference>
<reference evidence="1 2" key="2">
    <citation type="submission" date="2013-02" db="EMBL/GenBank/DDBJ databases">
        <title>The Genome Sequence of Plasmodium falciparum NF135/5.C10.</title>
        <authorList>
            <consortium name="The Broad Institute Genome Sequencing Platform"/>
            <consortium name="The Broad Institute Genome Sequencing Center for Infectious Disease"/>
            <person name="Neafsey D."/>
            <person name="Cheeseman I."/>
            <person name="Volkman S."/>
            <person name="Adams J."/>
            <person name="Walker B."/>
            <person name="Young S.K."/>
            <person name="Zeng Q."/>
            <person name="Gargeya S."/>
            <person name="Fitzgerald M."/>
            <person name="Haas B."/>
            <person name="Abouelleil A."/>
            <person name="Alvarado L."/>
            <person name="Arachchi H.M."/>
            <person name="Berlin A.M."/>
            <person name="Chapman S.B."/>
            <person name="Dewar J."/>
            <person name="Goldberg J."/>
            <person name="Griggs A."/>
            <person name="Gujja S."/>
            <person name="Hansen M."/>
            <person name="Howarth C."/>
            <person name="Imamovic A."/>
            <person name="Larimer J."/>
            <person name="McCowan C."/>
            <person name="Murphy C."/>
            <person name="Neiman D."/>
            <person name="Pearson M."/>
            <person name="Priest M."/>
            <person name="Roberts A."/>
            <person name="Saif S."/>
            <person name="Shea T."/>
            <person name="Sisk P."/>
            <person name="Sykes S."/>
            <person name="Wortman J."/>
            <person name="Nusbaum C."/>
            <person name="Birren B."/>
        </authorList>
    </citation>
    <scope>NUCLEOTIDE SEQUENCE [LARGE SCALE GENOMIC DNA]</scope>
    <source>
        <strain evidence="1 2">NF135/5.C10</strain>
    </source>
</reference>
<accession>W4IRA1</accession>
<reference evidence="1 2" key="1">
    <citation type="submission" date="2013-02" db="EMBL/GenBank/DDBJ databases">
        <title>The Genome Annotation of Plasmodium falciparum NF135/5.C10.</title>
        <authorList>
            <consortium name="The Broad Institute Genome Sequencing Platform"/>
            <consortium name="The Broad Institute Genome Sequencing Center for Infectious Disease"/>
            <person name="Neafsey D."/>
            <person name="Hoffman S."/>
            <person name="Volkman S."/>
            <person name="Rosenthal P."/>
            <person name="Walker B."/>
            <person name="Young S.K."/>
            <person name="Zeng Q."/>
            <person name="Gargeya S."/>
            <person name="Fitzgerald M."/>
            <person name="Haas B."/>
            <person name="Abouelleil A."/>
            <person name="Allen A.W."/>
            <person name="Alvarado L."/>
            <person name="Arachchi H.M."/>
            <person name="Berlin A.M."/>
            <person name="Chapman S.B."/>
            <person name="Gainer-Dewar J."/>
            <person name="Goldberg J."/>
            <person name="Griggs A."/>
            <person name="Gujja S."/>
            <person name="Hansen M."/>
            <person name="Howarth C."/>
            <person name="Imamovic A."/>
            <person name="Ireland A."/>
            <person name="Larimer J."/>
            <person name="McCowan C."/>
            <person name="Murphy C."/>
            <person name="Pearson M."/>
            <person name="Poon T.W."/>
            <person name="Priest M."/>
            <person name="Roberts A."/>
            <person name="Saif S."/>
            <person name="Shea T."/>
            <person name="Sisk P."/>
            <person name="Sykes S."/>
            <person name="Wortman J."/>
            <person name="Nusbaum C."/>
            <person name="Birren B."/>
        </authorList>
    </citation>
    <scope>NUCLEOTIDE SEQUENCE [LARGE SCALE GENOMIC DNA]</scope>
    <source>
        <strain evidence="1 2">NF135/5.C10</strain>
    </source>
</reference>
<evidence type="ECO:0000313" key="2">
    <source>
        <dbReference type="Proteomes" id="UP000019114"/>
    </source>
</evidence>
<organism evidence="1 2">
    <name type="scientific">Plasmodium falciparum NF135/5.C10</name>
    <dbReference type="NCBI Taxonomy" id="1036726"/>
    <lineage>
        <taxon>Eukaryota</taxon>
        <taxon>Sar</taxon>
        <taxon>Alveolata</taxon>
        <taxon>Apicomplexa</taxon>
        <taxon>Aconoidasida</taxon>
        <taxon>Haemosporida</taxon>
        <taxon>Plasmodiidae</taxon>
        <taxon>Plasmodium</taxon>
        <taxon>Plasmodium (Laverania)</taxon>
    </lineage>
</organism>
<dbReference type="Proteomes" id="UP000019114">
    <property type="component" value="Unassembled WGS sequence"/>
</dbReference>
<gene>
    <name evidence="1" type="ORF">PFNF135_00155</name>
</gene>
<sequence>MFCCNMISLIFSIKLNDHTNILFSFIIPTVGYVITNENNYNITSNNMRIILYLYVLLISDEVSILDKYIFIMCSSNIEIYAPNILSKIYL</sequence>
<name>W4IRA1_PLAFA</name>